<evidence type="ECO:0000256" key="1">
    <source>
        <dbReference type="ARBA" id="ARBA00022723"/>
    </source>
</evidence>
<keyword evidence="2" id="KW-0677">Repeat</keyword>
<dbReference type="Pfam" id="PF00096">
    <property type="entry name" value="zf-C2H2"/>
    <property type="match status" value="3"/>
</dbReference>
<organism evidence="7 8">
    <name type="scientific">Orchesella dallaii</name>
    <dbReference type="NCBI Taxonomy" id="48710"/>
    <lineage>
        <taxon>Eukaryota</taxon>
        <taxon>Metazoa</taxon>
        <taxon>Ecdysozoa</taxon>
        <taxon>Arthropoda</taxon>
        <taxon>Hexapoda</taxon>
        <taxon>Collembola</taxon>
        <taxon>Entomobryomorpha</taxon>
        <taxon>Entomobryoidea</taxon>
        <taxon>Orchesellidae</taxon>
        <taxon>Orchesellinae</taxon>
        <taxon>Orchesella</taxon>
    </lineage>
</organism>
<proteinExistence type="predicted"/>
<evidence type="ECO:0000259" key="6">
    <source>
        <dbReference type="PROSITE" id="PS50157"/>
    </source>
</evidence>
<feature type="domain" description="C2H2-type" evidence="6">
    <location>
        <begin position="401"/>
        <end position="428"/>
    </location>
</feature>
<gene>
    <name evidence="7" type="ORF">ODALV1_LOCUS20872</name>
</gene>
<dbReference type="PANTHER" id="PTHR19818:SF139">
    <property type="entry name" value="PAIR-RULE PROTEIN ODD-PAIRED"/>
    <property type="match status" value="1"/>
</dbReference>
<comment type="caution">
    <text evidence="7">The sequence shown here is derived from an EMBL/GenBank/DDBJ whole genome shotgun (WGS) entry which is preliminary data.</text>
</comment>
<feature type="domain" description="C2H2-type" evidence="6">
    <location>
        <begin position="430"/>
        <end position="458"/>
    </location>
</feature>
<dbReference type="InterPro" id="IPR036236">
    <property type="entry name" value="Znf_C2H2_sf"/>
</dbReference>
<dbReference type="PROSITE" id="PS00028">
    <property type="entry name" value="ZINC_FINGER_C2H2_1"/>
    <property type="match status" value="3"/>
</dbReference>
<dbReference type="SUPFAM" id="SSF57667">
    <property type="entry name" value="beta-beta-alpha zinc fingers"/>
    <property type="match status" value="3"/>
</dbReference>
<evidence type="ECO:0000256" key="3">
    <source>
        <dbReference type="ARBA" id="ARBA00022771"/>
    </source>
</evidence>
<dbReference type="Proteomes" id="UP001642540">
    <property type="component" value="Unassembled WGS sequence"/>
</dbReference>
<sequence>MTDLFDLSTLSALAQHFASVDDVNELKSVLAKVQDDMSAIKNFLESKCGANFSDSLGNNSSTKVPVIRKLSSAGSTNATTITVNGGVKDEQLKMKQVPAMNRKPVTNVNVGGLHSKPPPLLRFRGGDIVENGSDKGNMSSNRNHTAGVSLAGAGVKKPERFQRNFLSMNSLRSSAAPGINMLKTRLVGKSNVSSSFGSGIRGNGSVNSAIKIESESSSDIHEESFAQEDLKLRNGSSNMYKARSMSNGIYNLPEVDMEDIDEGAEGENYDYDGGQLEEDENAEFALGDSNDQGAYDDSSYMEIPDDNYNYEEDYSVDYGSDGLEIIDVRSNNSNFKIINQDSSAGGQVQGRVTSKRAQLRRITPPDNDGSLQKECKVCHEAIPSDALFSHVISTHYNGEIPTCQMCKKTFTYRQGLISHMRYHDADKYDKACSYCGKRFIRKSDVIIHERRLHTGERPYQCPAPDCNQGFVRRYCLLTHVKTNHGEPYMSQIKADAGKRRKSS</sequence>
<keyword evidence="1" id="KW-0479">Metal-binding</keyword>
<keyword evidence="4" id="KW-0862">Zinc</keyword>
<evidence type="ECO:0000256" key="4">
    <source>
        <dbReference type="ARBA" id="ARBA00022833"/>
    </source>
</evidence>
<dbReference type="PANTHER" id="PTHR19818">
    <property type="entry name" value="ZINC FINGER PROTEIN ZIC AND GLI"/>
    <property type="match status" value="1"/>
</dbReference>
<reference evidence="7 8" key="1">
    <citation type="submission" date="2024-08" db="EMBL/GenBank/DDBJ databases">
        <authorList>
            <person name="Cucini C."/>
            <person name="Frati F."/>
        </authorList>
    </citation>
    <scope>NUCLEOTIDE SEQUENCE [LARGE SCALE GENOMIC DNA]</scope>
</reference>
<dbReference type="EMBL" id="CAXLJM020000069">
    <property type="protein sequence ID" value="CAL8125153.1"/>
    <property type="molecule type" value="Genomic_DNA"/>
</dbReference>
<dbReference type="SMART" id="SM00355">
    <property type="entry name" value="ZnF_C2H2"/>
    <property type="match status" value="4"/>
</dbReference>
<dbReference type="Gene3D" id="3.30.160.60">
    <property type="entry name" value="Classic Zinc Finger"/>
    <property type="match status" value="3"/>
</dbReference>
<dbReference type="PROSITE" id="PS50157">
    <property type="entry name" value="ZINC_FINGER_C2H2_2"/>
    <property type="match status" value="3"/>
</dbReference>
<dbReference type="InterPro" id="IPR013087">
    <property type="entry name" value="Znf_C2H2_type"/>
</dbReference>
<evidence type="ECO:0000256" key="5">
    <source>
        <dbReference type="PROSITE-ProRule" id="PRU00042"/>
    </source>
</evidence>
<name>A0ABP1RB39_9HEXA</name>
<evidence type="ECO:0000313" key="7">
    <source>
        <dbReference type="EMBL" id="CAL8125153.1"/>
    </source>
</evidence>
<accession>A0ABP1RB39</accession>
<protein>
    <recommendedName>
        <fullName evidence="6">C2H2-type domain-containing protein</fullName>
    </recommendedName>
</protein>
<feature type="domain" description="C2H2-type" evidence="6">
    <location>
        <begin position="459"/>
        <end position="488"/>
    </location>
</feature>
<keyword evidence="8" id="KW-1185">Reference proteome</keyword>
<evidence type="ECO:0000313" key="8">
    <source>
        <dbReference type="Proteomes" id="UP001642540"/>
    </source>
</evidence>
<dbReference type="InterPro" id="IPR050329">
    <property type="entry name" value="GLI_C2H2-zinc-finger"/>
</dbReference>
<evidence type="ECO:0000256" key="2">
    <source>
        <dbReference type="ARBA" id="ARBA00022737"/>
    </source>
</evidence>
<keyword evidence="3 5" id="KW-0863">Zinc-finger</keyword>